<keyword evidence="1" id="KW-0812">Transmembrane</keyword>
<sequence>MNYYNILSYEEQRLINGELNVGERVIWADKPVLGSLFFKSFAIYLFAIPWTTFSLFWMYGASKGSFIFSLFGVPFVLIGLYMLCTPFINKNAEKRTIYIVTNQRAIIYKYGRKIKVKSFFPNQVANIERYQNKNGTGNIIFSSEVIYNSDGERSTNQVGFIGIKDVKKVEDIINRELLSSV</sequence>
<proteinExistence type="predicted"/>
<keyword evidence="3" id="KW-1185">Reference proteome</keyword>
<dbReference type="RefSeq" id="WP_036944958.1">
    <property type="nucleotide sequence ID" value="NZ_JQKC01000039.1"/>
</dbReference>
<dbReference type="EMBL" id="LGTC01000001">
    <property type="protein sequence ID" value="KNY26494.1"/>
    <property type="molecule type" value="Genomic_DNA"/>
</dbReference>
<dbReference type="AlphaFoldDB" id="A0A0L6JL39"/>
<accession>A0A0L6JL39</accession>
<dbReference type="eggNOG" id="ENOG502ZZ1H">
    <property type="taxonomic scope" value="Bacteria"/>
</dbReference>
<keyword evidence="1" id="KW-1133">Transmembrane helix</keyword>
<evidence type="ECO:0000313" key="3">
    <source>
        <dbReference type="Proteomes" id="UP000036923"/>
    </source>
</evidence>
<evidence type="ECO:0008006" key="4">
    <source>
        <dbReference type="Google" id="ProtNLM"/>
    </source>
</evidence>
<dbReference type="Proteomes" id="UP000036923">
    <property type="component" value="Unassembled WGS sequence"/>
</dbReference>
<evidence type="ECO:0000313" key="2">
    <source>
        <dbReference type="EMBL" id="KNY26494.1"/>
    </source>
</evidence>
<evidence type="ECO:0000256" key="1">
    <source>
        <dbReference type="SAM" id="Phobius"/>
    </source>
</evidence>
<organism evidence="2 3">
    <name type="scientific">Pseudobacteroides cellulosolvens ATCC 35603 = DSM 2933</name>
    <dbReference type="NCBI Taxonomy" id="398512"/>
    <lineage>
        <taxon>Bacteria</taxon>
        <taxon>Bacillati</taxon>
        <taxon>Bacillota</taxon>
        <taxon>Clostridia</taxon>
        <taxon>Eubacteriales</taxon>
        <taxon>Oscillospiraceae</taxon>
        <taxon>Pseudobacteroides</taxon>
    </lineage>
</organism>
<gene>
    <name evidence="2" type="ORF">Bccel_1759</name>
</gene>
<feature type="transmembrane region" description="Helical" evidence="1">
    <location>
        <begin position="41"/>
        <end position="60"/>
    </location>
</feature>
<dbReference type="OrthoDB" id="199424at2"/>
<keyword evidence="1" id="KW-0472">Membrane</keyword>
<protein>
    <recommendedName>
        <fullName evidence="4">DUF304 domain-containing protein</fullName>
    </recommendedName>
</protein>
<comment type="caution">
    <text evidence="2">The sequence shown here is derived from an EMBL/GenBank/DDBJ whole genome shotgun (WGS) entry which is preliminary data.</text>
</comment>
<feature type="transmembrane region" description="Helical" evidence="1">
    <location>
        <begin position="66"/>
        <end position="88"/>
    </location>
</feature>
<name>A0A0L6JL39_9FIRM</name>
<reference evidence="3" key="1">
    <citation type="submission" date="2015-07" db="EMBL/GenBank/DDBJ databases">
        <title>Near-Complete Genome Sequence of the Cellulolytic Bacterium Bacteroides (Pseudobacteroides) cellulosolvens ATCC 35603.</title>
        <authorList>
            <person name="Dassa B."/>
            <person name="Utturkar S.M."/>
            <person name="Klingeman D.M."/>
            <person name="Hurt R.A."/>
            <person name="Keller M."/>
            <person name="Xu J."/>
            <person name="Reddy Y.H.K."/>
            <person name="Borovok I."/>
            <person name="Grinberg I.R."/>
            <person name="Lamed R."/>
            <person name="Zhivin O."/>
            <person name="Bayer E.A."/>
            <person name="Brown S.D."/>
        </authorList>
    </citation>
    <scope>NUCLEOTIDE SEQUENCE [LARGE SCALE GENOMIC DNA]</scope>
    <source>
        <strain evidence="3">DSM 2933</strain>
    </source>
</reference>